<evidence type="ECO:0000256" key="4">
    <source>
        <dbReference type="ARBA" id="ARBA00023136"/>
    </source>
</evidence>
<dbReference type="Pfam" id="PF06305">
    <property type="entry name" value="LapA_dom"/>
    <property type="match status" value="1"/>
</dbReference>
<dbReference type="GO" id="GO:0005886">
    <property type="term" value="C:plasma membrane"/>
    <property type="evidence" value="ECO:0007669"/>
    <property type="project" value="InterPro"/>
</dbReference>
<dbReference type="AlphaFoldDB" id="A0A3B1B4M8"/>
<reference evidence="7" key="1">
    <citation type="submission" date="2018-06" db="EMBL/GenBank/DDBJ databases">
        <authorList>
            <person name="Zhirakovskaya E."/>
        </authorList>
    </citation>
    <scope>NUCLEOTIDE SEQUENCE</scope>
</reference>
<keyword evidence="1" id="KW-1003">Cell membrane</keyword>
<keyword evidence="4 5" id="KW-0472">Membrane</keyword>
<sequence>MRNSYKNQEAVRVRFVKLIIVLLVMMLGVVVAVTNPGSISLNYVLGIAEIPLSIVLVVALSLGALLGIIVSLGVLLRLKHENSKLQRKAQLTTVEVNNLRAIPLKDQ</sequence>
<evidence type="ECO:0000256" key="5">
    <source>
        <dbReference type="SAM" id="Phobius"/>
    </source>
</evidence>
<evidence type="ECO:0000256" key="3">
    <source>
        <dbReference type="ARBA" id="ARBA00022989"/>
    </source>
</evidence>
<evidence type="ECO:0000256" key="1">
    <source>
        <dbReference type="ARBA" id="ARBA00022475"/>
    </source>
</evidence>
<feature type="transmembrane region" description="Helical" evidence="5">
    <location>
        <begin position="15"/>
        <end position="34"/>
    </location>
</feature>
<dbReference type="InterPro" id="IPR010445">
    <property type="entry name" value="LapA_dom"/>
</dbReference>
<name>A0A3B1B4M8_9ZZZZ</name>
<organism evidence="7">
    <name type="scientific">hydrothermal vent metagenome</name>
    <dbReference type="NCBI Taxonomy" id="652676"/>
    <lineage>
        <taxon>unclassified sequences</taxon>
        <taxon>metagenomes</taxon>
        <taxon>ecological metagenomes</taxon>
    </lineage>
</organism>
<gene>
    <name evidence="7" type="ORF">MNBD_GAMMA26-1993</name>
</gene>
<evidence type="ECO:0000313" key="7">
    <source>
        <dbReference type="EMBL" id="VAX06964.1"/>
    </source>
</evidence>
<feature type="transmembrane region" description="Helical" evidence="5">
    <location>
        <begin position="54"/>
        <end position="78"/>
    </location>
</feature>
<accession>A0A3B1B4M8</accession>
<evidence type="ECO:0000259" key="6">
    <source>
        <dbReference type="Pfam" id="PF06305"/>
    </source>
</evidence>
<keyword evidence="3 5" id="KW-1133">Transmembrane helix</keyword>
<protein>
    <recommendedName>
        <fullName evidence="6">Lipopolysaccharide assembly protein A domain-containing protein</fullName>
    </recommendedName>
</protein>
<dbReference type="EMBL" id="UOFX01000020">
    <property type="protein sequence ID" value="VAX06964.1"/>
    <property type="molecule type" value="Genomic_DNA"/>
</dbReference>
<feature type="domain" description="Lipopolysaccharide assembly protein A" evidence="6">
    <location>
        <begin position="35"/>
        <end position="96"/>
    </location>
</feature>
<proteinExistence type="predicted"/>
<keyword evidence="2 5" id="KW-0812">Transmembrane</keyword>
<evidence type="ECO:0000256" key="2">
    <source>
        <dbReference type="ARBA" id="ARBA00022692"/>
    </source>
</evidence>